<dbReference type="InterPro" id="IPR029063">
    <property type="entry name" value="SAM-dependent_MTases_sf"/>
</dbReference>
<dbReference type="CDD" id="cd02440">
    <property type="entry name" value="AdoMet_MTases"/>
    <property type="match status" value="1"/>
</dbReference>
<dbReference type="EMBL" id="JASBAN010000001">
    <property type="protein sequence ID" value="MDI2112372.1"/>
    <property type="molecule type" value="Genomic_DNA"/>
</dbReference>
<evidence type="ECO:0000256" key="4">
    <source>
        <dbReference type="ARBA" id="ARBA00022691"/>
    </source>
</evidence>
<dbReference type="GO" id="GO:0008168">
    <property type="term" value="F:methyltransferase activity"/>
    <property type="evidence" value="ECO:0007669"/>
    <property type="project" value="UniProtKB-KW"/>
</dbReference>
<dbReference type="GO" id="GO:0032259">
    <property type="term" value="P:methylation"/>
    <property type="evidence" value="ECO:0007669"/>
    <property type="project" value="UniProtKB-KW"/>
</dbReference>
<evidence type="ECO:0000259" key="6">
    <source>
        <dbReference type="Pfam" id="PF25371"/>
    </source>
</evidence>
<dbReference type="SUPFAM" id="SSF53335">
    <property type="entry name" value="S-adenosyl-L-methionine-dependent methyltransferases"/>
    <property type="match status" value="1"/>
</dbReference>
<dbReference type="InterPro" id="IPR050723">
    <property type="entry name" value="CFA/CMAS"/>
</dbReference>
<dbReference type="Gene3D" id="3.40.50.150">
    <property type="entry name" value="Vaccinia Virus protein VP39"/>
    <property type="match status" value="1"/>
</dbReference>
<accession>A0ABT6Q6H0</accession>
<evidence type="ECO:0000256" key="1">
    <source>
        <dbReference type="ARBA" id="ARBA00010815"/>
    </source>
</evidence>
<keyword evidence="4" id="KW-0949">S-adenosyl-L-methionine</keyword>
<dbReference type="Proteomes" id="UP001431775">
    <property type="component" value="Unassembled WGS sequence"/>
</dbReference>
<evidence type="ECO:0000256" key="2">
    <source>
        <dbReference type="ARBA" id="ARBA00022603"/>
    </source>
</evidence>
<evidence type="ECO:0000313" key="7">
    <source>
        <dbReference type="EMBL" id="MDI2112372.1"/>
    </source>
</evidence>
<dbReference type="InterPro" id="IPR057206">
    <property type="entry name" value="DUF7884"/>
</dbReference>
<reference evidence="7" key="1">
    <citation type="submission" date="2023-05" db="EMBL/GenBank/DDBJ databases">
        <title>Whole genome sequence of Commensalibacter sp.</title>
        <authorList>
            <person name="Charoenyingcharoen P."/>
            <person name="Yukphan P."/>
        </authorList>
    </citation>
    <scope>NUCLEOTIDE SEQUENCE</scope>
    <source>
        <strain evidence="7">TBRC 10068</strain>
    </source>
</reference>
<dbReference type="InterPro" id="IPR003333">
    <property type="entry name" value="CMAS"/>
</dbReference>
<evidence type="ECO:0000256" key="3">
    <source>
        <dbReference type="ARBA" id="ARBA00022679"/>
    </source>
</evidence>
<comment type="caution">
    <text evidence="7">The sequence shown here is derived from an EMBL/GenBank/DDBJ whole genome shotgun (WGS) entry which is preliminary data.</text>
</comment>
<sequence length="405" mass="46715">MSGLLDSILKKLIKKGRLEVIFPDKRRRIYGDMNAKDVAAMEILTADTYRHLLINPSLAFGEGYMNETIKPINCSIYDVLNIILQNDLAAGHFGEKIVSALRFGKRFWSQLNGLKTSRKNVAHHYDLNGALYNLFLDKDQQYSCAYFPTGSETLEEAQLAKKRHIASKLKLDRSGLYILDIGCGWGGMALSLAKEFDANVTGITLSQEQLHVATKRAKEEGLEHRVHFELRDYRLVKEKYDRIVSVGMFEHVGVNYYDQFFQDIKKILKSDGVMLLHSIGRSDGPGSTNAWINKYIFPGGYSPSLSEAFAAVEKSGLWVTDCEILRLHYAKTLKLWRERVEAQKKIIIKMYDERFYRMFDFYLSSCELSFYYHNHMNFQLQISPTIDNLPITRDYMFQAEKELSR</sequence>
<organism evidence="7 8">
    <name type="scientific">Commensalibacter nepenthis</name>
    <dbReference type="NCBI Taxonomy" id="3043872"/>
    <lineage>
        <taxon>Bacteria</taxon>
        <taxon>Pseudomonadati</taxon>
        <taxon>Pseudomonadota</taxon>
        <taxon>Alphaproteobacteria</taxon>
        <taxon>Acetobacterales</taxon>
        <taxon>Acetobacteraceae</taxon>
    </lineage>
</organism>
<evidence type="ECO:0000313" key="8">
    <source>
        <dbReference type="Proteomes" id="UP001431775"/>
    </source>
</evidence>
<dbReference type="EC" id="2.1.1.-" evidence="7"/>
<dbReference type="PANTHER" id="PTHR43667:SF1">
    <property type="entry name" value="CYCLOPROPANE-FATTY-ACYL-PHOSPHOLIPID SYNTHASE"/>
    <property type="match status" value="1"/>
</dbReference>
<comment type="similarity">
    <text evidence="1">Belongs to the CFA/CMAS family.</text>
</comment>
<evidence type="ECO:0000256" key="5">
    <source>
        <dbReference type="ARBA" id="ARBA00023098"/>
    </source>
</evidence>
<dbReference type="RefSeq" id="WP_281462031.1">
    <property type="nucleotide sequence ID" value="NZ_JASBAN010000001.1"/>
</dbReference>
<keyword evidence="3 7" id="KW-0808">Transferase</keyword>
<name>A0ABT6Q6H0_9PROT</name>
<proteinExistence type="inferred from homology"/>
<keyword evidence="2 7" id="KW-0489">Methyltransferase</keyword>
<dbReference type="Pfam" id="PF25371">
    <property type="entry name" value="DUF7884"/>
    <property type="match status" value="1"/>
</dbReference>
<dbReference type="PANTHER" id="PTHR43667">
    <property type="entry name" value="CYCLOPROPANE-FATTY-ACYL-PHOSPHOLIPID SYNTHASE"/>
    <property type="match status" value="1"/>
</dbReference>
<protein>
    <submittedName>
        <fullName evidence="7">Cyclopropane-fatty-acyl-phospholipid synthase family protein</fullName>
        <ecNumber evidence="7">2.1.1.-</ecNumber>
    </submittedName>
</protein>
<gene>
    <name evidence="7" type="ORF">QJV33_03550</name>
</gene>
<dbReference type="PIRSF" id="PIRSF003085">
    <property type="entry name" value="CMAS"/>
    <property type="match status" value="1"/>
</dbReference>
<keyword evidence="8" id="KW-1185">Reference proteome</keyword>
<dbReference type="Pfam" id="PF02353">
    <property type="entry name" value="CMAS"/>
    <property type="match status" value="1"/>
</dbReference>
<feature type="domain" description="DUF7884" evidence="6">
    <location>
        <begin position="6"/>
        <end position="87"/>
    </location>
</feature>
<keyword evidence="5" id="KW-0443">Lipid metabolism</keyword>